<feature type="non-terminal residue" evidence="2">
    <location>
        <position position="81"/>
    </location>
</feature>
<dbReference type="EMBL" id="KZ613974">
    <property type="protein sequence ID" value="PMD29445.1"/>
    <property type="molecule type" value="Genomic_DNA"/>
</dbReference>
<gene>
    <name evidence="2" type="ORF">L207DRAFT_520949</name>
</gene>
<proteinExistence type="predicted"/>
<protein>
    <recommendedName>
        <fullName evidence="4">Secreted protein</fullName>
    </recommendedName>
</protein>
<dbReference type="Proteomes" id="UP000235786">
    <property type="component" value="Unassembled WGS sequence"/>
</dbReference>
<evidence type="ECO:0000256" key="1">
    <source>
        <dbReference type="SAM" id="SignalP"/>
    </source>
</evidence>
<keyword evidence="3" id="KW-1185">Reference proteome</keyword>
<keyword evidence="1" id="KW-0732">Signal</keyword>
<name>A0A2J6QT41_HYAVF</name>
<dbReference type="AlphaFoldDB" id="A0A2J6QT41"/>
<accession>A0A2J6QT41</accession>
<feature type="signal peptide" evidence="1">
    <location>
        <begin position="1"/>
        <end position="25"/>
    </location>
</feature>
<evidence type="ECO:0000313" key="2">
    <source>
        <dbReference type="EMBL" id="PMD29445.1"/>
    </source>
</evidence>
<organism evidence="2 3">
    <name type="scientific">Hyaloscypha variabilis (strain UAMH 11265 / GT02V1 / F)</name>
    <name type="common">Meliniomyces variabilis</name>
    <dbReference type="NCBI Taxonomy" id="1149755"/>
    <lineage>
        <taxon>Eukaryota</taxon>
        <taxon>Fungi</taxon>
        <taxon>Dikarya</taxon>
        <taxon>Ascomycota</taxon>
        <taxon>Pezizomycotina</taxon>
        <taxon>Leotiomycetes</taxon>
        <taxon>Helotiales</taxon>
        <taxon>Hyaloscyphaceae</taxon>
        <taxon>Hyaloscypha</taxon>
        <taxon>Hyaloscypha variabilis</taxon>
    </lineage>
</organism>
<feature type="chain" id="PRO_5014417970" description="Secreted protein" evidence="1">
    <location>
        <begin position="26"/>
        <end position="81"/>
    </location>
</feature>
<evidence type="ECO:0000313" key="3">
    <source>
        <dbReference type="Proteomes" id="UP000235786"/>
    </source>
</evidence>
<reference evidence="2 3" key="1">
    <citation type="submission" date="2016-04" db="EMBL/GenBank/DDBJ databases">
        <title>A degradative enzymes factory behind the ericoid mycorrhizal symbiosis.</title>
        <authorList>
            <consortium name="DOE Joint Genome Institute"/>
            <person name="Martino E."/>
            <person name="Morin E."/>
            <person name="Grelet G."/>
            <person name="Kuo A."/>
            <person name="Kohler A."/>
            <person name="Daghino S."/>
            <person name="Barry K."/>
            <person name="Choi C."/>
            <person name="Cichocki N."/>
            <person name="Clum A."/>
            <person name="Copeland A."/>
            <person name="Hainaut M."/>
            <person name="Haridas S."/>
            <person name="Labutti K."/>
            <person name="Lindquist E."/>
            <person name="Lipzen A."/>
            <person name="Khouja H.-R."/>
            <person name="Murat C."/>
            <person name="Ohm R."/>
            <person name="Olson A."/>
            <person name="Spatafora J."/>
            <person name="Veneault-Fourrey C."/>
            <person name="Henrissat B."/>
            <person name="Grigoriev I."/>
            <person name="Martin F."/>
            <person name="Perotto S."/>
        </authorList>
    </citation>
    <scope>NUCLEOTIDE SEQUENCE [LARGE SCALE GENOMIC DNA]</scope>
    <source>
        <strain evidence="2 3">F</strain>
    </source>
</reference>
<sequence length="81" mass="8449">MIGAARHADALPLFLELHCLPALIALLVDGCYSPVLCNSAVFVLHFSSLTRGGNSFPASGVMTPIDRSIVCTAQSASCPEC</sequence>
<evidence type="ECO:0008006" key="4">
    <source>
        <dbReference type="Google" id="ProtNLM"/>
    </source>
</evidence>